<dbReference type="InterPro" id="IPR032675">
    <property type="entry name" value="LRR_dom_sf"/>
</dbReference>
<dbReference type="Proteomes" id="UP000315295">
    <property type="component" value="Unassembled WGS sequence"/>
</dbReference>
<keyword evidence="1" id="KW-0611">Plant defense</keyword>
<accession>A0A540N5R7</accession>
<protein>
    <submittedName>
        <fullName evidence="2">Uncharacterized protein</fullName>
    </submittedName>
</protein>
<dbReference type="AlphaFoldDB" id="A0A540N5R7"/>
<dbReference type="PANTHER" id="PTHR33463:SF203">
    <property type="entry name" value="AAA+ ATPASE DOMAIN-CONTAINING PROTEIN"/>
    <property type="match status" value="1"/>
</dbReference>
<name>A0A540N5R7_MALBA</name>
<keyword evidence="3" id="KW-1185">Reference proteome</keyword>
<comment type="caution">
    <text evidence="2">The sequence shown here is derived from an EMBL/GenBank/DDBJ whole genome shotgun (WGS) entry which is preliminary data.</text>
</comment>
<dbReference type="InterPro" id="IPR050905">
    <property type="entry name" value="Plant_NBS-LRR"/>
</dbReference>
<dbReference type="EMBL" id="VIEB01000114">
    <property type="protein sequence ID" value="TQE05840.1"/>
    <property type="molecule type" value="Genomic_DNA"/>
</dbReference>
<dbReference type="Gene3D" id="3.80.10.10">
    <property type="entry name" value="Ribonuclease Inhibitor"/>
    <property type="match status" value="1"/>
</dbReference>
<dbReference type="SUPFAM" id="SSF52058">
    <property type="entry name" value="L domain-like"/>
    <property type="match status" value="1"/>
</dbReference>
<reference evidence="2 3" key="1">
    <citation type="journal article" date="2019" name="G3 (Bethesda)">
        <title>Sequencing of a Wild Apple (Malus baccata) Genome Unravels the Differences Between Cultivated and Wild Apple Species Regarding Disease Resistance and Cold Tolerance.</title>
        <authorList>
            <person name="Chen X."/>
        </authorList>
    </citation>
    <scope>NUCLEOTIDE SEQUENCE [LARGE SCALE GENOMIC DNA]</scope>
    <source>
        <strain evidence="3">cv. Shandingzi</strain>
        <tissue evidence="2">Leaves</tissue>
    </source>
</reference>
<dbReference type="PANTHER" id="PTHR33463">
    <property type="entry name" value="NB-ARC DOMAIN-CONTAINING PROTEIN-RELATED"/>
    <property type="match status" value="1"/>
</dbReference>
<gene>
    <name evidence="2" type="ORF">C1H46_008523</name>
</gene>
<evidence type="ECO:0000313" key="2">
    <source>
        <dbReference type="EMBL" id="TQE05840.1"/>
    </source>
</evidence>
<evidence type="ECO:0000256" key="1">
    <source>
        <dbReference type="ARBA" id="ARBA00022821"/>
    </source>
</evidence>
<proteinExistence type="predicted"/>
<sequence length="249" mass="28037">MHDIVRDVAISIASRDPHGFLIRSHAKNNGWPNLATCDHYTTISLVGNLEIPVSLKCPKLELLQTMNGRFSEGSMDIICTAMKELKVLALVEMYNFDSSRSPGVLKNLRTLCLDNSIFYGLSTDIIGDLENLEILNFRGCDSMPYVNLKSCTCLIAFDGWELETGGEDKGMASISEVMSLSDHLKFLAVHIPNVIHLLPKDVVLKSLTIRFHIHLETQPDLIRKKKRERRVHCAFENKLVIDTSDAREL</sequence>
<evidence type="ECO:0000313" key="3">
    <source>
        <dbReference type="Proteomes" id="UP000315295"/>
    </source>
</evidence>
<organism evidence="2 3">
    <name type="scientific">Malus baccata</name>
    <name type="common">Siberian crab apple</name>
    <name type="synonym">Pyrus baccata</name>
    <dbReference type="NCBI Taxonomy" id="106549"/>
    <lineage>
        <taxon>Eukaryota</taxon>
        <taxon>Viridiplantae</taxon>
        <taxon>Streptophyta</taxon>
        <taxon>Embryophyta</taxon>
        <taxon>Tracheophyta</taxon>
        <taxon>Spermatophyta</taxon>
        <taxon>Magnoliopsida</taxon>
        <taxon>eudicotyledons</taxon>
        <taxon>Gunneridae</taxon>
        <taxon>Pentapetalae</taxon>
        <taxon>rosids</taxon>
        <taxon>fabids</taxon>
        <taxon>Rosales</taxon>
        <taxon>Rosaceae</taxon>
        <taxon>Amygdaloideae</taxon>
        <taxon>Maleae</taxon>
        <taxon>Malus</taxon>
    </lineage>
</organism>